<proteinExistence type="predicted"/>
<keyword evidence="2" id="KW-0812">Transmembrane</keyword>
<dbReference type="SUPFAM" id="SSF53474">
    <property type="entry name" value="alpha/beta-Hydrolases"/>
    <property type="match status" value="1"/>
</dbReference>
<dbReference type="InterPro" id="IPR029058">
    <property type="entry name" value="AB_hydrolase_fold"/>
</dbReference>
<dbReference type="InterPro" id="IPR050300">
    <property type="entry name" value="GDXG_lipolytic_enzyme"/>
</dbReference>
<feature type="domain" description="Alpha/beta hydrolase fold-3" evidence="3">
    <location>
        <begin position="144"/>
        <end position="354"/>
    </location>
</feature>
<dbReference type="InterPro" id="IPR013094">
    <property type="entry name" value="AB_hydrolase_3"/>
</dbReference>
<name>A0A1Y2CRG3_9FUNG</name>
<dbReference type="OrthoDB" id="2122916at2759"/>
<dbReference type="PANTHER" id="PTHR48081:SF8">
    <property type="entry name" value="ALPHA_BETA HYDROLASE FOLD-3 DOMAIN-CONTAINING PROTEIN-RELATED"/>
    <property type="match status" value="1"/>
</dbReference>
<comment type="caution">
    <text evidence="4">The sequence shown here is derived from an EMBL/GenBank/DDBJ whole genome shotgun (WGS) entry which is preliminary data.</text>
</comment>
<dbReference type="PANTHER" id="PTHR48081">
    <property type="entry name" value="AB HYDROLASE SUPERFAMILY PROTEIN C4A8.06C"/>
    <property type="match status" value="1"/>
</dbReference>
<evidence type="ECO:0000313" key="5">
    <source>
        <dbReference type="Proteomes" id="UP000193642"/>
    </source>
</evidence>
<dbReference type="AlphaFoldDB" id="A0A1Y2CRG3"/>
<dbReference type="Pfam" id="PF07859">
    <property type="entry name" value="Abhydrolase_3"/>
    <property type="match status" value="1"/>
</dbReference>
<evidence type="ECO:0000259" key="3">
    <source>
        <dbReference type="Pfam" id="PF07859"/>
    </source>
</evidence>
<keyword evidence="1 4" id="KW-0378">Hydrolase</keyword>
<protein>
    <submittedName>
        <fullName evidence="4">Alpha/beta-hydrolase</fullName>
    </submittedName>
</protein>
<gene>
    <name evidence="4" type="ORF">BCR33DRAFT_847497</name>
</gene>
<accession>A0A1Y2CRG3</accession>
<dbReference type="GO" id="GO:0016787">
    <property type="term" value="F:hydrolase activity"/>
    <property type="evidence" value="ECO:0007669"/>
    <property type="project" value="UniProtKB-KW"/>
</dbReference>
<dbReference type="Gene3D" id="3.40.50.1820">
    <property type="entry name" value="alpha/beta hydrolase"/>
    <property type="match status" value="1"/>
</dbReference>
<keyword evidence="2" id="KW-0472">Membrane</keyword>
<dbReference type="EMBL" id="MCGO01000009">
    <property type="protein sequence ID" value="ORY49547.1"/>
    <property type="molecule type" value="Genomic_DNA"/>
</dbReference>
<keyword evidence="5" id="KW-1185">Reference proteome</keyword>
<evidence type="ECO:0000256" key="2">
    <source>
        <dbReference type="SAM" id="Phobius"/>
    </source>
</evidence>
<evidence type="ECO:0000256" key="1">
    <source>
        <dbReference type="ARBA" id="ARBA00022801"/>
    </source>
</evidence>
<dbReference type="Proteomes" id="UP000193642">
    <property type="component" value="Unassembled WGS sequence"/>
</dbReference>
<dbReference type="STRING" id="329046.A0A1Y2CRG3"/>
<feature type="transmembrane region" description="Helical" evidence="2">
    <location>
        <begin position="27"/>
        <end position="46"/>
    </location>
</feature>
<sequence length="382" mass="41928">MIPLFAAVAVLVPLVLLIWRGRRTLPGLILYYLTVAIPSILVRRLLPARFTKTSDTATLSSHPAIEIFSAALLQTMSWGSETPDIKAIANVIEASKELGKKELEQLGAITRTTPHGIWIAQSAQDIPVHSDAEAVDGDLQTVVVMHVHGGGYCSGHLYQVTTPSYEIIKSFNATTPNKNRRLVYFMIDYKKAPEHPFPAALHAATDSYNFILSHQGIHSIVVGGDSAGAHAVISMLNAFKKENRVMPDACILHSPWVDPSLKILPRVLYTDVFCVEASRRFSRAAFTDAKDRDLVDVPVEDVGVAKKGTFVIYGGAEMLVDAIDTYVEALKEASSERGAAVEVWRVEGMPHTFATLPPLPGFKGPIQESRRRTVDFLIKYIS</sequence>
<organism evidence="4 5">
    <name type="scientific">Rhizoclosmatium globosum</name>
    <dbReference type="NCBI Taxonomy" id="329046"/>
    <lineage>
        <taxon>Eukaryota</taxon>
        <taxon>Fungi</taxon>
        <taxon>Fungi incertae sedis</taxon>
        <taxon>Chytridiomycota</taxon>
        <taxon>Chytridiomycota incertae sedis</taxon>
        <taxon>Chytridiomycetes</taxon>
        <taxon>Chytridiales</taxon>
        <taxon>Chytriomycetaceae</taxon>
        <taxon>Rhizoclosmatium</taxon>
    </lineage>
</organism>
<evidence type="ECO:0000313" key="4">
    <source>
        <dbReference type="EMBL" id="ORY49547.1"/>
    </source>
</evidence>
<reference evidence="4 5" key="1">
    <citation type="submission" date="2016-07" db="EMBL/GenBank/DDBJ databases">
        <title>Pervasive Adenine N6-methylation of Active Genes in Fungi.</title>
        <authorList>
            <consortium name="DOE Joint Genome Institute"/>
            <person name="Mondo S.J."/>
            <person name="Dannebaum R.O."/>
            <person name="Kuo R.C."/>
            <person name="Labutti K."/>
            <person name="Haridas S."/>
            <person name="Kuo A."/>
            <person name="Salamov A."/>
            <person name="Ahrendt S.R."/>
            <person name="Lipzen A."/>
            <person name="Sullivan W."/>
            <person name="Andreopoulos W.B."/>
            <person name="Clum A."/>
            <person name="Lindquist E."/>
            <person name="Daum C."/>
            <person name="Ramamoorthy G.K."/>
            <person name="Gryganskyi A."/>
            <person name="Culley D."/>
            <person name="Magnuson J.K."/>
            <person name="James T.Y."/>
            <person name="O'Malley M.A."/>
            <person name="Stajich J.E."/>
            <person name="Spatafora J.W."/>
            <person name="Visel A."/>
            <person name="Grigoriev I.V."/>
        </authorList>
    </citation>
    <scope>NUCLEOTIDE SEQUENCE [LARGE SCALE GENOMIC DNA]</scope>
    <source>
        <strain evidence="4 5">JEL800</strain>
    </source>
</reference>
<keyword evidence="2" id="KW-1133">Transmembrane helix</keyword>